<dbReference type="Gene3D" id="3.10.129.10">
    <property type="entry name" value="Hotdog Thioesterase"/>
    <property type="match status" value="2"/>
</dbReference>
<keyword evidence="3" id="KW-1185">Reference proteome</keyword>
<evidence type="ECO:0000313" key="2">
    <source>
        <dbReference type="EMBL" id="AYJ85182.1"/>
    </source>
</evidence>
<reference evidence="2 3" key="1">
    <citation type="submission" date="2018-09" db="EMBL/GenBank/DDBJ databases">
        <title>Sphingomonas peninsula sp. nov., isolated from fildes peninsula, Antarctic soil.</title>
        <authorList>
            <person name="Yingchao G."/>
        </authorList>
    </citation>
    <scope>NUCLEOTIDE SEQUENCE [LARGE SCALE GENOMIC DNA]</scope>
    <source>
        <strain evidence="2 3">YZ-8</strain>
        <plasmid evidence="2 3">unnamed1</plasmid>
    </source>
</reference>
<organism evidence="2 3">
    <name type="scientific">Sphingomonas paeninsulae</name>
    <dbReference type="NCBI Taxonomy" id="2319844"/>
    <lineage>
        <taxon>Bacteria</taxon>
        <taxon>Pseudomonadati</taxon>
        <taxon>Pseudomonadota</taxon>
        <taxon>Alphaproteobacteria</taxon>
        <taxon>Sphingomonadales</taxon>
        <taxon>Sphingomonadaceae</taxon>
        <taxon>Sphingomonas</taxon>
    </lineage>
</organism>
<dbReference type="Proteomes" id="UP000276254">
    <property type="component" value="Plasmid unnamed1"/>
</dbReference>
<dbReference type="InterPro" id="IPR029069">
    <property type="entry name" value="HotDog_dom_sf"/>
</dbReference>
<dbReference type="AlphaFoldDB" id="A0A494TD03"/>
<dbReference type="CDD" id="cd03441">
    <property type="entry name" value="R_hydratase_like"/>
    <property type="match status" value="1"/>
</dbReference>
<sequence length="432" mass="48636">MATKSTDILQSDEWQKATEYAITDEDIERSKQLVGYYEPSKMREYIQTATTDNIRNYAHGCGDDNPLYCDPEYAKGTRWGSVIAPGMMAGVINSPMLGDRTPDEIRALKKSLFRGVHVFVSGSTWDWYRPVFPGDTLYSFNGEESCEVKQSEFAGRSVITVRRDVKVNQRGEVVAVYRILRVMTERKTAAKKGKYSAIEPATYTDEDMAKIEQVYAAEQVQGATKRDFDSVNVGDSLGTMAKGPLTVTDVICYHAGGYGFVPYAPTVGRLAHKNRKRIAPFYIKNEYGIPDVAQRLHWDPVWAQAIGNPMAYDYGVMRENYFFHYLSDWAGDDAVVLHVNDEIRKFNYMGDTQMITAEVTGKRQENGQNLVDIVARFTNQRGEETVKATATIALPSGGKPVLYPDVPRDLAEKAAEMMARHWELSAQKKNDK</sequence>
<dbReference type="OrthoDB" id="4235906at2"/>
<keyword evidence="2" id="KW-0614">Plasmid</keyword>
<dbReference type="InterPro" id="IPR039569">
    <property type="entry name" value="FAS1-like_DH_region"/>
</dbReference>
<evidence type="ECO:0000259" key="1">
    <source>
        <dbReference type="Pfam" id="PF13452"/>
    </source>
</evidence>
<geneLocation type="plasmid" evidence="2">
    <name>unnamed1</name>
</geneLocation>
<gene>
    <name evidence="2" type="ORF">D3Y57_03920</name>
</gene>
<dbReference type="PANTHER" id="PTHR43664">
    <property type="entry name" value="MONOAMINE OXIDASE-RELATED"/>
    <property type="match status" value="1"/>
</dbReference>
<dbReference type="EMBL" id="CP032828">
    <property type="protein sequence ID" value="AYJ85182.1"/>
    <property type="molecule type" value="Genomic_DNA"/>
</dbReference>
<name>A0A494TD03_SPHPE</name>
<dbReference type="SUPFAM" id="SSF54637">
    <property type="entry name" value="Thioesterase/thiol ester dehydrase-isomerase"/>
    <property type="match status" value="2"/>
</dbReference>
<evidence type="ECO:0000313" key="3">
    <source>
        <dbReference type="Proteomes" id="UP000276254"/>
    </source>
</evidence>
<dbReference type="RefSeq" id="WP_121151518.1">
    <property type="nucleotide sequence ID" value="NZ_CP032828.1"/>
</dbReference>
<dbReference type="InterPro" id="IPR052342">
    <property type="entry name" value="MCH/BMMD"/>
</dbReference>
<dbReference type="PANTHER" id="PTHR43664:SF1">
    <property type="entry name" value="BETA-METHYLMALYL-COA DEHYDRATASE"/>
    <property type="match status" value="1"/>
</dbReference>
<feature type="domain" description="FAS1-like dehydratase" evidence="1">
    <location>
        <begin position="50"/>
        <end position="175"/>
    </location>
</feature>
<protein>
    <submittedName>
        <fullName evidence="2">Acyl dehydratase</fullName>
    </submittedName>
</protein>
<dbReference type="KEGG" id="spha:D3Y57_03920"/>
<accession>A0A494TD03</accession>
<proteinExistence type="predicted"/>
<dbReference type="Pfam" id="PF13452">
    <property type="entry name" value="FAS1_DH_region"/>
    <property type="match status" value="1"/>
</dbReference>